<proteinExistence type="predicted"/>
<dbReference type="InterPro" id="IPR009000">
    <property type="entry name" value="Transl_B-barrel_sf"/>
</dbReference>
<evidence type="ECO:0000256" key="6">
    <source>
        <dbReference type="ARBA" id="ARBA00022917"/>
    </source>
</evidence>
<dbReference type="GO" id="GO:1990533">
    <property type="term" value="C:Dom34-Hbs1 complex"/>
    <property type="evidence" value="ECO:0007669"/>
    <property type="project" value="UniProtKB-ARBA"/>
</dbReference>
<reference evidence="13 14" key="1">
    <citation type="journal article" date="2018" name="MBio">
        <title>Comparative Genomics Reveals the Core Gene Toolbox for the Fungus-Insect Symbiosis.</title>
        <authorList>
            <person name="Wang Y."/>
            <person name="Stata M."/>
            <person name="Wang W."/>
            <person name="Stajich J.E."/>
            <person name="White M.M."/>
            <person name="Moncalvo J.M."/>
        </authorList>
    </citation>
    <scope>NUCLEOTIDE SEQUENCE [LARGE SCALE GENOMIC DNA]</scope>
    <source>
        <strain evidence="13 14">AUS-77-4</strain>
    </source>
</reference>
<dbReference type="CDD" id="cd01883">
    <property type="entry name" value="EF1_alpha"/>
    <property type="match status" value="1"/>
</dbReference>
<evidence type="ECO:0000256" key="3">
    <source>
        <dbReference type="ARBA" id="ARBA00022741"/>
    </source>
</evidence>
<evidence type="ECO:0000313" key="13">
    <source>
        <dbReference type="EMBL" id="PVU96169.1"/>
    </source>
</evidence>
<evidence type="ECO:0000256" key="1">
    <source>
        <dbReference type="ARBA" id="ARBA00004496"/>
    </source>
</evidence>
<dbReference type="SUPFAM" id="SSF52540">
    <property type="entry name" value="P-loop containing nucleoside triphosphate hydrolases"/>
    <property type="match status" value="1"/>
</dbReference>
<evidence type="ECO:0000313" key="14">
    <source>
        <dbReference type="Proteomes" id="UP000245699"/>
    </source>
</evidence>
<keyword evidence="14" id="KW-1185">Reference proteome</keyword>
<dbReference type="AlphaFoldDB" id="A0A2T9YV25"/>
<feature type="region of interest" description="Disordered" evidence="11">
    <location>
        <begin position="531"/>
        <end position="558"/>
    </location>
</feature>
<sequence length="1080" mass="119848">MRDFWISNCPICLGKCQHVIYRIANFQLGGGIVRQGGSSIIEAMQNIYPSGVNQAKGERLYKIHKSRLSDEFNENVRNGKFAKELGLNFKHRAVRNLDYEQELYSEEEYDQEEKSEEDLEKLASGLKAIKQILGKDPKISDKEITDTLWYYYFDQEKTVSYLSISESCVSEDMRMSVDQSGLKNFDTDKISTENPVQKLSYSTSNLPNIKGTFSNLGSKELFNTFNSSLKLDQNQKNKLPSLSNLKTEKININNATNKLGSINLDKLKTSVINKSSLGNSNISSKPSVISNALAALGNKPNTNIPSFNNFGSLLTQNSKPNKELTPGVSNKPSFLLENNSVSNSLKLPTLATRNPALGNKKTNLVHANYSIQGSHSHTSKSEVTSSIDKLPFEMRKQAQNKRDKDEHFLTAPESEFAHFLFEFENSTGKNSSIDISYNSNVYQNRLEYLLRSEPSLFPNTVYTRYNDPSQNSSFSHPHDQNTSSSPLNTSQNTTDCKKIQKNLLQNINKTTKPNLDYSFLIVDIGSSAKKDAVNKTSKPKNNQPETVNTSKSFGSSNQNIESNLLQNSKNGKKTPKTITTTNNTVSSIIKPFNFDSLSPDDMVFLAQRQSGKVLGKAGTSKDGLKKGSNATGKDIVDIKQVQSLSLDPDVADVDPTPKTTTKKIDIISEYKKRNPDELRLSLVVVGHVDSGKSTLMGRLLYDLGKVNNKDMRKFERDSESIGKGSFAYAWVLDQTGEERQRGVTIDVATSSFQTKTRSFTLLDAPGHRDFIPNMISGASQADAAILVIDGSKGSFESGFERDGQTREHAMLVRSLGVKSLIVAVNKLETCDWSKSRFDEIRSKLSPFLQSCGFSKLDIRFIPVSGLNGVNLTNRVDHKSFSELSSWYKTPSSKNEESSSNLKAQSVAIESGPCLVELLDTFPLPKREIEKPLRIPVTDFFKGGEFGSTGGGSNVSICGRVIQGCFQIGDKVMLVPSGETAIVKSINVDYNSEDYAVAGDSVIVMLSGIDILQFHVGSMICPPQHSTYSETEYGDCRNYCGKTNPYRSLQEQQGDGAHNIEEEWNFDCGWNNNRTVFKLIN</sequence>
<feature type="compositionally biased region" description="Polar residues" evidence="11">
    <location>
        <begin position="534"/>
        <end position="558"/>
    </location>
</feature>
<dbReference type="Gene3D" id="2.40.30.10">
    <property type="entry name" value="Translation factors"/>
    <property type="match status" value="1"/>
</dbReference>
<dbReference type="Gene3D" id="3.40.50.300">
    <property type="entry name" value="P-loop containing nucleotide triphosphate hydrolases"/>
    <property type="match status" value="1"/>
</dbReference>
<feature type="domain" description="Tr-type G" evidence="12">
    <location>
        <begin position="677"/>
        <end position="932"/>
    </location>
</feature>
<keyword evidence="7" id="KW-0342">GTP-binding</keyword>
<evidence type="ECO:0000256" key="4">
    <source>
        <dbReference type="ARBA" id="ARBA00022801"/>
    </source>
</evidence>
<dbReference type="Pfam" id="PF00009">
    <property type="entry name" value="GTP_EFTU"/>
    <property type="match status" value="1"/>
</dbReference>
<organism evidence="13 14">
    <name type="scientific">Furculomyces boomerangus</name>
    <dbReference type="NCBI Taxonomy" id="61424"/>
    <lineage>
        <taxon>Eukaryota</taxon>
        <taxon>Fungi</taxon>
        <taxon>Fungi incertae sedis</taxon>
        <taxon>Zoopagomycota</taxon>
        <taxon>Kickxellomycotina</taxon>
        <taxon>Harpellomycetes</taxon>
        <taxon>Harpellales</taxon>
        <taxon>Harpellaceae</taxon>
        <taxon>Furculomyces</taxon>
    </lineage>
</organism>
<dbReference type="FunFam" id="2.40.30.10:FF:000020">
    <property type="entry name" value="Translation elongation factor EF-1"/>
    <property type="match status" value="1"/>
</dbReference>
<dbReference type="GO" id="GO:0005829">
    <property type="term" value="C:cytosol"/>
    <property type="evidence" value="ECO:0007669"/>
    <property type="project" value="GOC"/>
</dbReference>
<comment type="subcellular location">
    <subcellularLocation>
        <location evidence="1">Cytoplasm</location>
    </subcellularLocation>
</comment>
<dbReference type="Proteomes" id="UP000245699">
    <property type="component" value="Unassembled WGS sequence"/>
</dbReference>
<dbReference type="InterPro" id="IPR050100">
    <property type="entry name" value="TRAFAC_GTPase_members"/>
</dbReference>
<evidence type="ECO:0000256" key="7">
    <source>
        <dbReference type="ARBA" id="ARBA00023134"/>
    </source>
</evidence>
<dbReference type="Pfam" id="PF08938">
    <property type="entry name" value="HBS1_N"/>
    <property type="match status" value="1"/>
</dbReference>
<name>A0A2T9YV25_9FUNG</name>
<dbReference type="GO" id="GO:0002184">
    <property type="term" value="P:cytoplasmic translational termination"/>
    <property type="evidence" value="ECO:0007669"/>
    <property type="project" value="UniProtKB-ARBA"/>
</dbReference>
<dbReference type="SUPFAM" id="SSF50447">
    <property type="entry name" value="Translation proteins"/>
    <property type="match status" value="1"/>
</dbReference>
<dbReference type="PROSITE" id="PS51722">
    <property type="entry name" value="G_TR_2"/>
    <property type="match status" value="1"/>
</dbReference>
<evidence type="ECO:0000259" key="12">
    <source>
        <dbReference type="PROSITE" id="PS51722"/>
    </source>
</evidence>
<evidence type="ECO:0000256" key="8">
    <source>
        <dbReference type="ARBA" id="ARBA00049117"/>
    </source>
</evidence>
<dbReference type="InterPro" id="IPR015033">
    <property type="entry name" value="HBS1-like_N"/>
</dbReference>
<dbReference type="InterPro" id="IPR027417">
    <property type="entry name" value="P-loop_NTPase"/>
</dbReference>
<evidence type="ECO:0000256" key="10">
    <source>
        <dbReference type="ARBA" id="ARBA00074866"/>
    </source>
</evidence>
<evidence type="ECO:0000256" key="11">
    <source>
        <dbReference type="SAM" id="MobiDB-lite"/>
    </source>
</evidence>
<dbReference type="PROSITE" id="PS00301">
    <property type="entry name" value="G_TR_1"/>
    <property type="match status" value="1"/>
</dbReference>
<dbReference type="InterPro" id="IPR004161">
    <property type="entry name" value="EFTu-like_2"/>
</dbReference>
<dbReference type="PRINTS" id="PR00315">
    <property type="entry name" value="ELONGATNFCT"/>
</dbReference>
<dbReference type="STRING" id="61424.A0A2T9YV25"/>
<accession>A0A2T9YV25</accession>
<keyword evidence="5" id="KW-0810">Translation regulation</keyword>
<feature type="region of interest" description="Disordered" evidence="11">
    <location>
        <begin position="461"/>
        <end position="493"/>
    </location>
</feature>
<dbReference type="OrthoDB" id="342024at2759"/>
<dbReference type="PANTHER" id="PTHR23115">
    <property type="entry name" value="TRANSLATION FACTOR"/>
    <property type="match status" value="1"/>
</dbReference>
<comment type="subunit">
    <text evidence="9">Component of the Dom34-Hbs1 complex, also named Pelota-HBS1L complex, composed of dom34 and hbs1.</text>
</comment>
<dbReference type="EMBL" id="MBFT01000158">
    <property type="protein sequence ID" value="PVU96169.1"/>
    <property type="molecule type" value="Genomic_DNA"/>
</dbReference>
<dbReference type="InterPro" id="IPR031157">
    <property type="entry name" value="G_TR_CS"/>
</dbReference>
<keyword evidence="6" id="KW-0648">Protein biosynthesis</keyword>
<evidence type="ECO:0000256" key="5">
    <source>
        <dbReference type="ARBA" id="ARBA00022845"/>
    </source>
</evidence>
<evidence type="ECO:0000256" key="2">
    <source>
        <dbReference type="ARBA" id="ARBA00022490"/>
    </source>
</evidence>
<keyword evidence="3" id="KW-0547">Nucleotide-binding</keyword>
<evidence type="ECO:0000256" key="9">
    <source>
        <dbReference type="ARBA" id="ARBA00063537"/>
    </source>
</evidence>
<keyword evidence="4" id="KW-0378">Hydrolase</keyword>
<dbReference type="GO" id="GO:0005525">
    <property type="term" value="F:GTP binding"/>
    <property type="evidence" value="ECO:0007669"/>
    <property type="project" value="UniProtKB-KW"/>
</dbReference>
<dbReference type="GO" id="GO:0003924">
    <property type="term" value="F:GTPase activity"/>
    <property type="evidence" value="ECO:0007669"/>
    <property type="project" value="InterPro"/>
</dbReference>
<comment type="catalytic activity">
    <reaction evidence="8">
        <text>GTP + H2O = GDP + phosphate + H(+)</text>
        <dbReference type="Rhea" id="RHEA:19669"/>
        <dbReference type="ChEBI" id="CHEBI:15377"/>
        <dbReference type="ChEBI" id="CHEBI:15378"/>
        <dbReference type="ChEBI" id="CHEBI:37565"/>
        <dbReference type="ChEBI" id="CHEBI:43474"/>
        <dbReference type="ChEBI" id="CHEBI:58189"/>
    </reaction>
    <physiologicalReaction direction="left-to-right" evidence="8">
        <dbReference type="Rhea" id="RHEA:19670"/>
    </physiologicalReaction>
</comment>
<dbReference type="Pfam" id="PF03144">
    <property type="entry name" value="GTP_EFTU_D2"/>
    <property type="match status" value="1"/>
</dbReference>
<keyword evidence="2" id="KW-0963">Cytoplasm</keyword>
<gene>
    <name evidence="13" type="ORF">BB559_002487</name>
</gene>
<protein>
    <recommendedName>
        <fullName evidence="10">Elongation factor 1 alpha-like protein</fullName>
    </recommendedName>
</protein>
<dbReference type="GO" id="GO:0006417">
    <property type="term" value="P:regulation of translation"/>
    <property type="evidence" value="ECO:0007669"/>
    <property type="project" value="UniProtKB-KW"/>
</dbReference>
<dbReference type="CDD" id="cd16267">
    <property type="entry name" value="HBS1-like_II"/>
    <property type="match status" value="1"/>
</dbReference>
<comment type="caution">
    <text evidence="13">The sequence shown here is derived from an EMBL/GenBank/DDBJ whole genome shotgun (WGS) entry which is preliminary data.</text>
</comment>
<dbReference type="InterPro" id="IPR000795">
    <property type="entry name" value="T_Tr_GTP-bd_dom"/>
</dbReference>
<dbReference type="FunFam" id="3.40.50.300:FF:000204">
    <property type="entry name" value="Translation elongation factor Tu"/>
    <property type="match status" value="1"/>
</dbReference>